<gene>
    <name evidence="3" type="ordered locus">Plabr_1276</name>
</gene>
<protein>
    <recommendedName>
        <fullName evidence="5">Zinc-ribbon domain-containing protein</fullName>
    </recommendedName>
</protein>
<keyword evidence="2" id="KW-1133">Transmembrane helix</keyword>
<keyword evidence="2" id="KW-0812">Transmembrane</keyword>
<feature type="region of interest" description="Disordered" evidence="1">
    <location>
        <begin position="1"/>
        <end position="23"/>
    </location>
</feature>
<evidence type="ECO:0000256" key="1">
    <source>
        <dbReference type="SAM" id="MobiDB-lite"/>
    </source>
</evidence>
<dbReference type="Proteomes" id="UP000006860">
    <property type="component" value="Chromosome"/>
</dbReference>
<evidence type="ECO:0000313" key="3">
    <source>
        <dbReference type="EMBL" id="ADY58888.1"/>
    </source>
</evidence>
<name>F0SMR9_RUBBR</name>
<organism evidence="3 4">
    <name type="scientific">Rubinisphaera brasiliensis (strain ATCC 49424 / DSM 5305 / JCM 21570 / IAM 15109 / NBRC 103401 / IFAM 1448)</name>
    <name type="common">Planctomyces brasiliensis</name>
    <dbReference type="NCBI Taxonomy" id="756272"/>
    <lineage>
        <taxon>Bacteria</taxon>
        <taxon>Pseudomonadati</taxon>
        <taxon>Planctomycetota</taxon>
        <taxon>Planctomycetia</taxon>
        <taxon>Planctomycetales</taxon>
        <taxon>Planctomycetaceae</taxon>
        <taxon>Rubinisphaera</taxon>
    </lineage>
</organism>
<evidence type="ECO:0000256" key="2">
    <source>
        <dbReference type="SAM" id="Phobius"/>
    </source>
</evidence>
<evidence type="ECO:0008006" key="5">
    <source>
        <dbReference type="Google" id="ProtNLM"/>
    </source>
</evidence>
<dbReference type="OrthoDB" id="292190at2"/>
<dbReference type="RefSeq" id="WP_013627620.1">
    <property type="nucleotide sequence ID" value="NC_015174.1"/>
</dbReference>
<reference evidence="4" key="1">
    <citation type="submission" date="2011-02" db="EMBL/GenBank/DDBJ databases">
        <title>The complete genome of Planctomyces brasiliensis DSM 5305.</title>
        <authorList>
            <person name="Lucas S."/>
            <person name="Copeland A."/>
            <person name="Lapidus A."/>
            <person name="Bruce D."/>
            <person name="Goodwin L."/>
            <person name="Pitluck S."/>
            <person name="Kyrpides N."/>
            <person name="Mavromatis K."/>
            <person name="Pagani I."/>
            <person name="Ivanova N."/>
            <person name="Ovchinnikova G."/>
            <person name="Lu M."/>
            <person name="Detter J.C."/>
            <person name="Han C."/>
            <person name="Land M."/>
            <person name="Hauser L."/>
            <person name="Markowitz V."/>
            <person name="Cheng J.-F."/>
            <person name="Hugenholtz P."/>
            <person name="Woyke T."/>
            <person name="Wu D."/>
            <person name="Tindall B."/>
            <person name="Pomrenke H.G."/>
            <person name="Brambilla E."/>
            <person name="Klenk H.-P."/>
            <person name="Eisen J.A."/>
        </authorList>
    </citation>
    <scope>NUCLEOTIDE SEQUENCE [LARGE SCALE GENOMIC DNA]</scope>
    <source>
        <strain evidence="4">ATCC 49424 / DSM 5305 / JCM 21570 / NBRC 103401 / IFAM 1448</strain>
    </source>
</reference>
<sequence>MDYEDSDWDDDYDDYGDDDFGDDDEVDTISCPECGADVYEEADSCPVCGCYLHHGLYAGSRYPWYTFGGALAEWSPFWLFLAMAGVIGVIFVLMVL</sequence>
<feature type="transmembrane region" description="Helical" evidence="2">
    <location>
        <begin position="77"/>
        <end position="95"/>
    </location>
</feature>
<dbReference type="KEGG" id="pbs:Plabr_1276"/>
<dbReference type="eggNOG" id="ENOG5033K80">
    <property type="taxonomic scope" value="Bacteria"/>
</dbReference>
<evidence type="ECO:0000313" key="4">
    <source>
        <dbReference type="Proteomes" id="UP000006860"/>
    </source>
</evidence>
<proteinExistence type="predicted"/>
<dbReference type="AlphaFoldDB" id="F0SMR9"/>
<accession>F0SMR9</accession>
<dbReference type="EMBL" id="CP002546">
    <property type="protein sequence ID" value="ADY58888.1"/>
    <property type="molecule type" value="Genomic_DNA"/>
</dbReference>
<keyword evidence="4" id="KW-1185">Reference proteome</keyword>
<dbReference type="STRING" id="756272.Plabr_1276"/>
<keyword evidence="2" id="KW-0472">Membrane</keyword>
<dbReference type="HOGENOM" id="CLU_2571989_0_0_0"/>